<organism evidence="3 4">
    <name type="scientific">Mytilus edulis</name>
    <name type="common">Blue mussel</name>
    <dbReference type="NCBI Taxonomy" id="6550"/>
    <lineage>
        <taxon>Eukaryota</taxon>
        <taxon>Metazoa</taxon>
        <taxon>Spiralia</taxon>
        <taxon>Lophotrochozoa</taxon>
        <taxon>Mollusca</taxon>
        <taxon>Bivalvia</taxon>
        <taxon>Autobranchia</taxon>
        <taxon>Pteriomorphia</taxon>
        <taxon>Mytilida</taxon>
        <taxon>Mytiloidea</taxon>
        <taxon>Mytilidae</taxon>
        <taxon>Mytilinae</taxon>
        <taxon>Mytilus</taxon>
    </lineage>
</organism>
<dbReference type="FunFam" id="1.10.340.70:FF:000001">
    <property type="entry name" value="Retrovirus-related Pol polyprotein from transposon gypsy-like Protein"/>
    <property type="match status" value="1"/>
</dbReference>
<dbReference type="Gene3D" id="3.30.420.10">
    <property type="entry name" value="Ribonuclease H-like superfamily/Ribonuclease H"/>
    <property type="match status" value="1"/>
</dbReference>
<feature type="domain" description="Integrase zinc-binding" evidence="2">
    <location>
        <begin position="207"/>
        <end position="264"/>
    </location>
</feature>
<dbReference type="InterPro" id="IPR012337">
    <property type="entry name" value="RNaseH-like_sf"/>
</dbReference>
<dbReference type="Proteomes" id="UP000683360">
    <property type="component" value="Unassembled WGS sequence"/>
</dbReference>
<gene>
    <name evidence="3" type="ORF">MEDL_54773</name>
</gene>
<feature type="region of interest" description="Disordered" evidence="1">
    <location>
        <begin position="86"/>
        <end position="109"/>
    </location>
</feature>
<sequence length="411" mass="47317">MLKPLEPIDSPYLINESAHDKQGNVLHEFDPLKVKTQDEPLNDEIDCSSALNLHEREWLKFTNASNLNDISVNAVQKILLGEKSDNELTNESQKNNDISTEDDTSIENKPVPIVSSDEELVKRSIELFKRSDFSPDSVKELQQNDVNLRQIINYLENGILPHLQRDARRLILRSADYSLMNNLLFHTRNAKCKRTSDHMPKYQLALPNILIRPTMEIFHDSPMGGHGGIQNTIDLISEHFYFDKLPSLVTEYVKSCHDCQSRKMTKAHTKTGIISYRTPSGPFQIWQVDLYGPLPISQRSACERTHRTLAERLTPYIQKGTQWDSVLPAVTFSMNASINSSTKYSPYEIIYGTRPKFPLCLSHQTDFSTLPDDYRDYVEKQAKKLDIIREEIRTNAQRSGELMMDRYNKKD</sequence>
<dbReference type="SUPFAM" id="SSF53098">
    <property type="entry name" value="Ribonuclease H-like"/>
    <property type="match status" value="1"/>
</dbReference>
<accession>A0A8S3UA07</accession>
<proteinExistence type="predicted"/>
<dbReference type="AlphaFoldDB" id="A0A8S3UA07"/>
<dbReference type="PANTHER" id="PTHR47266">
    <property type="entry name" value="ENDONUCLEASE-RELATED"/>
    <property type="match status" value="1"/>
</dbReference>
<dbReference type="Gene3D" id="1.10.340.70">
    <property type="match status" value="1"/>
</dbReference>
<feature type="compositionally biased region" description="Polar residues" evidence="1">
    <location>
        <begin position="87"/>
        <end position="98"/>
    </location>
</feature>
<dbReference type="EMBL" id="CAJPWZ010002680">
    <property type="protein sequence ID" value="CAG2242618.1"/>
    <property type="molecule type" value="Genomic_DNA"/>
</dbReference>
<evidence type="ECO:0000259" key="2">
    <source>
        <dbReference type="Pfam" id="PF17921"/>
    </source>
</evidence>
<comment type="caution">
    <text evidence="3">The sequence shown here is derived from an EMBL/GenBank/DDBJ whole genome shotgun (WGS) entry which is preliminary data.</text>
</comment>
<protein>
    <recommendedName>
        <fullName evidence="2">Integrase zinc-binding domain-containing protein</fullName>
    </recommendedName>
</protein>
<dbReference type="GO" id="GO:0003676">
    <property type="term" value="F:nucleic acid binding"/>
    <property type="evidence" value="ECO:0007669"/>
    <property type="project" value="InterPro"/>
</dbReference>
<evidence type="ECO:0000313" key="3">
    <source>
        <dbReference type="EMBL" id="CAG2242618.1"/>
    </source>
</evidence>
<dbReference type="InterPro" id="IPR052160">
    <property type="entry name" value="Gypsy_RT_Integrase-like"/>
</dbReference>
<keyword evidence="4" id="KW-1185">Reference proteome</keyword>
<dbReference type="InterPro" id="IPR041588">
    <property type="entry name" value="Integrase_H2C2"/>
</dbReference>
<reference evidence="3" key="1">
    <citation type="submission" date="2021-03" db="EMBL/GenBank/DDBJ databases">
        <authorList>
            <person name="Bekaert M."/>
        </authorList>
    </citation>
    <scope>NUCLEOTIDE SEQUENCE</scope>
</reference>
<evidence type="ECO:0000313" key="4">
    <source>
        <dbReference type="Proteomes" id="UP000683360"/>
    </source>
</evidence>
<name>A0A8S3UA07_MYTED</name>
<dbReference type="OrthoDB" id="6112321at2759"/>
<evidence type="ECO:0000256" key="1">
    <source>
        <dbReference type="SAM" id="MobiDB-lite"/>
    </source>
</evidence>
<dbReference type="InterPro" id="IPR036397">
    <property type="entry name" value="RNaseH_sf"/>
</dbReference>
<dbReference type="Pfam" id="PF17921">
    <property type="entry name" value="Integrase_H2C2"/>
    <property type="match status" value="1"/>
</dbReference>